<dbReference type="Proteomes" id="UP000789901">
    <property type="component" value="Unassembled WGS sequence"/>
</dbReference>
<feature type="compositionally biased region" description="Basic residues" evidence="1">
    <location>
        <begin position="21"/>
        <end position="43"/>
    </location>
</feature>
<protein>
    <submittedName>
        <fullName evidence="2">26416_t:CDS:1</fullName>
    </submittedName>
</protein>
<reference evidence="2 3" key="1">
    <citation type="submission" date="2021-06" db="EMBL/GenBank/DDBJ databases">
        <authorList>
            <person name="Kallberg Y."/>
            <person name="Tangrot J."/>
            <person name="Rosling A."/>
        </authorList>
    </citation>
    <scope>NUCLEOTIDE SEQUENCE [LARGE SCALE GENOMIC DNA]</scope>
    <source>
        <strain evidence="2 3">120-4 pot B 10/14</strain>
    </source>
</reference>
<proteinExistence type="predicted"/>
<accession>A0ABN7XGX0</accession>
<feature type="region of interest" description="Disordered" evidence="1">
    <location>
        <begin position="109"/>
        <end position="151"/>
    </location>
</feature>
<feature type="non-terminal residue" evidence="2">
    <location>
        <position position="1"/>
    </location>
</feature>
<feature type="compositionally biased region" description="Polar residues" evidence="1">
    <location>
        <begin position="131"/>
        <end position="151"/>
    </location>
</feature>
<feature type="region of interest" description="Disordered" evidence="1">
    <location>
        <begin position="1"/>
        <end position="43"/>
    </location>
</feature>
<dbReference type="EMBL" id="CAJVQB010134676">
    <property type="protein sequence ID" value="CAG8854202.1"/>
    <property type="molecule type" value="Genomic_DNA"/>
</dbReference>
<sequence length="151" mass="17120">DELEDEIMSNEKKNKQNSNSYRRRVLKYKAKNKSRRDKSKKKHIDVLSDKDEIILDASLPSANEDEISNISIPADQNDYPRVIIYQVGFPCANSYIQIEDEILNEDISDNDKVDDNVSSSNDLTDSIVNPRANNFQASTTPHESTASLSIN</sequence>
<evidence type="ECO:0000256" key="1">
    <source>
        <dbReference type="SAM" id="MobiDB-lite"/>
    </source>
</evidence>
<feature type="compositionally biased region" description="Low complexity" evidence="1">
    <location>
        <begin position="116"/>
        <end position="126"/>
    </location>
</feature>
<gene>
    <name evidence="2" type="ORF">GMARGA_LOCUS43023</name>
</gene>
<keyword evidence="3" id="KW-1185">Reference proteome</keyword>
<evidence type="ECO:0000313" key="2">
    <source>
        <dbReference type="EMBL" id="CAG8854202.1"/>
    </source>
</evidence>
<evidence type="ECO:0000313" key="3">
    <source>
        <dbReference type="Proteomes" id="UP000789901"/>
    </source>
</evidence>
<feature type="non-terminal residue" evidence="2">
    <location>
        <position position="151"/>
    </location>
</feature>
<comment type="caution">
    <text evidence="2">The sequence shown here is derived from an EMBL/GenBank/DDBJ whole genome shotgun (WGS) entry which is preliminary data.</text>
</comment>
<organism evidence="2 3">
    <name type="scientific">Gigaspora margarita</name>
    <dbReference type="NCBI Taxonomy" id="4874"/>
    <lineage>
        <taxon>Eukaryota</taxon>
        <taxon>Fungi</taxon>
        <taxon>Fungi incertae sedis</taxon>
        <taxon>Mucoromycota</taxon>
        <taxon>Glomeromycotina</taxon>
        <taxon>Glomeromycetes</taxon>
        <taxon>Diversisporales</taxon>
        <taxon>Gigasporaceae</taxon>
        <taxon>Gigaspora</taxon>
    </lineage>
</organism>
<name>A0ABN7XGX0_GIGMA</name>